<evidence type="ECO:0000256" key="1">
    <source>
        <dbReference type="SAM" id="Phobius"/>
    </source>
</evidence>
<dbReference type="RefSeq" id="WP_324275659.1">
    <property type="nucleotide sequence ID" value="NZ_CP141261.1"/>
</dbReference>
<dbReference type="EMBL" id="CP141261">
    <property type="protein sequence ID" value="WRL64332.1"/>
    <property type="molecule type" value="Genomic_DNA"/>
</dbReference>
<keyword evidence="3" id="KW-1185">Reference proteome</keyword>
<name>A0ABZ1B0J2_9ACTN</name>
<gene>
    <name evidence="2" type="ORF">U6N30_00220</name>
</gene>
<feature type="transmembrane region" description="Helical" evidence="1">
    <location>
        <begin position="17"/>
        <end position="36"/>
    </location>
</feature>
<keyword evidence="1" id="KW-0812">Transmembrane</keyword>
<proteinExistence type="predicted"/>
<evidence type="ECO:0000313" key="3">
    <source>
        <dbReference type="Proteomes" id="UP001324287"/>
    </source>
</evidence>
<organism evidence="2 3">
    <name type="scientific">Blastococcus brunescens</name>
    <dbReference type="NCBI Taxonomy" id="1564165"/>
    <lineage>
        <taxon>Bacteria</taxon>
        <taxon>Bacillati</taxon>
        <taxon>Actinomycetota</taxon>
        <taxon>Actinomycetes</taxon>
        <taxon>Geodermatophilales</taxon>
        <taxon>Geodermatophilaceae</taxon>
        <taxon>Blastococcus</taxon>
    </lineage>
</organism>
<keyword evidence="1" id="KW-0472">Membrane</keyword>
<sequence length="197" mass="20741">MPADDPSRRRSRARNRWIPASLVVGDLAAFAAAVALTSQPSAKTLILLFLILALFQTGGLYRARLNLSVLDDAPAIVGRALVAGAAAMVLGGLADGVAGTARLETCALFGVLSLGVRAVVYSGIRSARRRHHLRQRTLLLGAGSVAGRLAETLVSHPEYGLDPVGMLDDDPLLGDDERSVPLLGDPAICARSCWRNP</sequence>
<dbReference type="Proteomes" id="UP001324287">
    <property type="component" value="Chromosome"/>
</dbReference>
<feature type="transmembrane region" description="Helical" evidence="1">
    <location>
        <begin position="73"/>
        <end position="94"/>
    </location>
</feature>
<accession>A0ABZ1B0J2</accession>
<reference evidence="2 3" key="1">
    <citation type="submission" date="2023-12" db="EMBL/GenBank/DDBJ databases">
        <title>Blastococcus brunescens sp. nov., an actonobacterium isolated from sandstone collected in sahara desert.</title>
        <authorList>
            <person name="Gtari M."/>
            <person name="Ghodhbane F."/>
        </authorList>
    </citation>
    <scope>NUCLEOTIDE SEQUENCE [LARGE SCALE GENOMIC DNA]</scope>
    <source>
        <strain evidence="2 3">BMG 8361</strain>
    </source>
</reference>
<feature type="transmembrane region" description="Helical" evidence="1">
    <location>
        <begin position="42"/>
        <end position="61"/>
    </location>
</feature>
<feature type="transmembrane region" description="Helical" evidence="1">
    <location>
        <begin position="106"/>
        <end position="124"/>
    </location>
</feature>
<keyword evidence="1" id="KW-1133">Transmembrane helix</keyword>
<evidence type="ECO:0000313" key="2">
    <source>
        <dbReference type="EMBL" id="WRL64332.1"/>
    </source>
</evidence>
<evidence type="ECO:0008006" key="4">
    <source>
        <dbReference type="Google" id="ProtNLM"/>
    </source>
</evidence>
<protein>
    <recommendedName>
        <fullName evidence="4">Polysaccharide biosynthesis protein</fullName>
    </recommendedName>
</protein>